<keyword evidence="1" id="KW-0812">Transmembrane</keyword>
<dbReference type="STRING" id="336988.NT96_01690"/>
<gene>
    <name evidence="2" type="ORF">OKIT_1608</name>
</gene>
<evidence type="ECO:0000256" key="1">
    <source>
        <dbReference type="SAM" id="Phobius"/>
    </source>
</evidence>
<sequence>MILILLILSAVAFFMSFIYVDRLFPRTLLTLISGVVLILSLIAIVANFHDHFGLQKVTTQRSFKIYSAAGSKMPIGLLLYQPIGTSGKDNVYIYATKSNQKKPSHTQADAMTKNRLTRVSSENARLQTSETRWEYRSAFNRLLFGLAGNGHELTHRVNRFYLPKSWLRLSTIQAKALQKQMSSAKFQAQAKSQGAAYVQAQMQAAIAKQPSLAADRQAQQRLGKQFAADFQMQLIQETVSKLNK</sequence>
<accession>G9WG77</accession>
<feature type="transmembrane region" description="Helical" evidence="1">
    <location>
        <begin position="28"/>
        <end position="48"/>
    </location>
</feature>
<proteinExistence type="predicted"/>
<dbReference type="Pfam" id="PF16069">
    <property type="entry name" value="DUF4811"/>
    <property type="match status" value="1"/>
</dbReference>
<dbReference type="OrthoDB" id="2249491at2"/>
<protein>
    <recommendedName>
        <fullName evidence="4">DUF4811 domain-containing protein</fullName>
    </recommendedName>
</protein>
<evidence type="ECO:0000313" key="3">
    <source>
        <dbReference type="Proteomes" id="UP000004959"/>
    </source>
</evidence>
<reference evidence="2 3" key="1">
    <citation type="journal article" date="2012" name="PLoS ONE">
        <title>Functional divergence in the genus oenococcus as predicted by genome sequencing of the newly-described species, Oenococcus kitaharae.</title>
        <authorList>
            <person name="Borneman A.R."/>
            <person name="McCarthy J.M."/>
            <person name="Chambers P.J."/>
            <person name="Bartowsky E.J."/>
        </authorList>
    </citation>
    <scope>NUCLEOTIDE SEQUENCE [LARGE SCALE GENOMIC DNA]</scope>
    <source>
        <strain evidence="3">DSM17330</strain>
    </source>
</reference>
<comment type="caution">
    <text evidence="2">The sequence shown here is derived from an EMBL/GenBank/DDBJ whole genome shotgun (WGS) entry which is preliminary data.</text>
</comment>
<name>G9WG77_9LACO</name>
<dbReference type="HOGENOM" id="CLU_096771_0_0_9"/>
<keyword evidence="3" id="KW-1185">Reference proteome</keyword>
<evidence type="ECO:0000313" key="2">
    <source>
        <dbReference type="EMBL" id="EHN59685.1"/>
    </source>
</evidence>
<dbReference type="PATRIC" id="fig|1045004.4.peg.1579"/>
<dbReference type="RefSeq" id="WP_007746741.1">
    <property type="nucleotide sequence ID" value="NZ_CM001398.1"/>
</dbReference>
<keyword evidence="1" id="KW-0472">Membrane</keyword>
<keyword evidence="1" id="KW-1133">Transmembrane helix</keyword>
<dbReference type="AlphaFoldDB" id="G9WG77"/>
<organism evidence="2 3">
    <name type="scientific">Oenococcus kitaharae DSM 17330</name>
    <dbReference type="NCBI Taxonomy" id="1045004"/>
    <lineage>
        <taxon>Bacteria</taxon>
        <taxon>Bacillati</taxon>
        <taxon>Bacillota</taxon>
        <taxon>Bacilli</taxon>
        <taxon>Lactobacillales</taxon>
        <taxon>Lactobacillaceae</taxon>
        <taxon>Oenococcus</taxon>
    </lineage>
</organism>
<dbReference type="EMBL" id="AFVZ01000001">
    <property type="protein sequence ID" value="EHN59685.1"/>
    <property type="molecule type" value="Genomic_DNA"/>
</dbReference>
<dbReference type="InterPro" id="IPR032083">
    <property type="entry name" value="DUF4811"/>
</dbReference>
<evidence type="ECO:0008006" key="4">
    <source>
        <dbReference type="Google" id="ProtNLM"/>
    </source>
</evidence>
<dbReference type="eggNOG" id="ENOG5033737">
    <property type="taxonomic scope" value="Bacteria"/>
</dbReference>
<dbReference type="Proteomes" id="UP000004959">
    <property type="component" value="Chromosome"/>
</dbReference>